<protein>
    <recommendedName>
        <fullName evidence="3">fructose-bisphosphate aldolase</fullName>
        <ecNumber evidence="3">4.1.2.13</ecNumber>
    </recommendedName>
</protein>
<organism evidence="6 7">
    <name type="scientific">Prorocentrum cordatum</name>
    <dbReference type="NCBI Taxonomy" id="2364126"/>
    <lineage>
        <taxon>Eukaryota</taxon>
        <taxon>Sar</taxon>
        <taxon>Alveolata</taxon>
        <taxon>Dinophyceae</taxon>
        <taxon>Prorocentrales</taxon>
        <taxon>Prorocentraceae</taxon>
        <taxon>Prorocentrum</taxon>
    </lineage>
</organism>
<evidence type="ECO:0000256" key="5">
    <source>
        <dbReference type="ARBA" id="ARBA00023239"/>
    </source>
</evidence>
<evidence type="ECO:0000256" key="1">
    <source>
        <dbReference type="ARBA" id="ARBA00004714"/>
    </source>
</evidence>
<dbReference type="Pfam" id="PF00274">
    <property type="entry name" value="Glycolytic"/>
    <property type="match status" value="2"/>
</dbReference>
<proteinExistence type="inferred from homology"/>
<comment type="caution">
    <text evidence="6">The sequence shown here is derived from an EMBL/GenBank/DDBJ whole genome shotgun (WGS) entry which is preliminary data.</text>
</comment>
<gene>
    <name evidence="6" type="ORF">PCOR1329_LOCUS12033</name>
</gene>
<evidence type="ECO:0000256" key="3">
    <source>
        <dbReference type="ARBA" id="ARBA00013068"/>
    </source>
</evidence>
<feature type="non-terminal residue" evidence="6">
    <location>
        <position position="340"/>
    </location>
</feature>
<accession>A0ABN9QKV9</accession>
<dbReference type="EC" id="4.1.2.13" evidence="3"/>
<evidence type="ECO:0000313" key="6">
    <source>
        <dbReference type="EMBL" id="CAK0805550.1"/>
    </source>
</evidence>
<keyword evidence="5" id="KW-0456">Lyase</keyword>
<reference evidence="6" key="1">
    <citation type="submission" date="2023-10" db="EMBL/GenBank/DDBJ databases">
        <authorList>
            <person name="Chen Y."/>
            <person name="Shah S."/>
            <person name="Dougan E. K."/>
            <person name="Thang M."/>
            <person name="Chan C."/>
        </authorList>
    </citation>
    <scope>NUCLEOTIDE SEQUENCE [LARGE SCALE GENOMIC DNA]</scope>
</reference>
<dbReference type="InterPro" id="IPR000741">
    <property type="entry name" value="FBA_I"/>
</dbReference>
<dbReference type="PANTHER" id="PTHR11627">
    <property type="entry name" value="FRUCTOSE-BISPHOSPHATE ALDOLASE"/>
    <property type="match status" value="1"/>
</dbReference>
<name>A0ABN9QKV9_9DINO</name>
<sequence>MPQSALAELKSTIPQLCAPGKGFLAGDVAAEPDVLDKRVAYLALCFGAPDLSEYVSGVILDWEMLFRNDATGKPIVSVITGNGMVPGTKVDKGYNKKGMWNTSVGPLGQPEVRAVGLNDLQERCAEAYAKGARFAKWRDVLQLHFEEGLPSGVAIATLARTLARYASICQSEKLVPIVAIEVLPEGEHDISYCSEVTEKVLAAQFKAFADHHVYLEGCLLKMNMTGLEQDGEEVATMYLSTMNKLFRDKLPWLLSFSHGESLQKTHFETWPRQEKIKDDARMALIARANANFDAVMGKCTVERGSDEAAAERRKINASSRQSGTHGRELLQGEAACIAAV</sequence>
<dbReference type="InterPro" id="IPR013785">
    <property type="entry name" value="Aldolase_TIM"/>
</dbReference>
<comment type="similarity">
    <text evidence="2">Belongs to the class I fructose-bisphosphate aldolase family.</text>
</comment>
<dbReference type="Gene3D" id="3.20.20.70">
    <property type="entry name" value="Aldolase class I"/>
    <property type="match status" value="2"/>
</dbReference>
<dbReference type="Proteomes" id="UP001189429">
    <property type="component" value="Unassembled WGS sequence"/>
</dbReference>
<dbReference type="SUPFAM" id="SSF51569">
    <property type="entry name" value="Aldolase"/>
    <property type="match status" value="1"/>
</dbReference>
<keyword evidence="7" id="KW-1185">Reference proteome</keyword>
<evidence type="ECO:0000256" key="2">
    <source>
        <dbReference type="ARBA" id="ARBA00010387"/>
    </source>
</evidence>
<dbReference type="EMBL" id="CAUYUJ010003491">
    <property type="protein sequence ID" value="CAK0805550.1"/>
    <property type="molecule type" value="Genomic_DNA"/>
</dbReference>
<keyword evidence="4" id="KW-0324">Glycolysis</keyword>
<comment type="pathway">
    <text evidence="1">Carbohydrate degradation; glycolysis; D-glyceraldehyde 3-phosphate and glycerone phosphate from D-glucose: step 4/4.</text>
</comment>
<evidence type="ECO:0000256" key="4">
    <source>
        <dbReference type="ARBA" id="ARBA00023152"/>
    </source>
</evidence>
<evidence type="ECO:0000313" key="7">
    <source>
        <dbReference type="Proteomes" id="UP001189429"/>
    </source>
</evidence>